<keyword evidence="2" id="KW-1185">Reference proteome</keyword>
<protein>
    <submittedName>
        <fullName evidence="1">Uncharacterized protein</fullName>
    </submittedName>
</protein>
<dbReference type="GeneID" id="19180396"/>
<evidence type="ECO:0000313" key="2">
    <source>
        <dbReference type="Proteomes" id="UP000019473"/>
    </source>
</evidence>
<dbReference type="eggNOG" id="ENOG502SVC7">
    <property type="taxonomic scope" value="Eukaryota"/>
</dbReference>
<name>W9VS72_9EURO</name>
<sequence>MSAYVDQVYREKGGVRWLLTDEERKHIVELLDTNESTVSHLKGTNMTIARMTCVKCGKRSGLDDLVHNAVEGGIHNKEFMVDVLVNGPKGASPLHHLDCSRCSERFKQMCTWHNDEDCGSWD</sequence>
<dbReference type="AlphaFoldDB" id="W9VS72"/>
<organism evidence="1 2">
    <name type="scientific">Cladophialophora yegresii CBS 114405</name>
    <dbReference type="NCBI Taxonomy" id="1182544"/>
    <lineage>
        <taxon>Eukaryota</taxon>
        <taxon>Fungi</taxon>
        <taxon>Dikarya</taxon>
        <taxon>Ascomycota</taxon>
        <taxon>Pezizomycotina</taxon>
        <taxon>Eurotiomycetes</taxon>
        <taxon>Chaetothyriomycetidae</taxon>
        <taxon>Chaetothyriales</taxon>
        <taxon>Herpotrichiellaceae</taxon>
        <taxon>Cladophialophora</taxon>
    </lineage>
</organism>
<proteinExistence type="predicted"/>
<dbReference type="EMBL" id="AMGW01000004">
    <property type="protein sequence ID" value="EXJ58388.1"/>
    <property type="molecule type" value="Genomic_DNA"/>
</dbReference>
<dbReference type="OrthoDB" id="5271370at2759"/>
<evidence type="ECO:0000313" key="1">
    <source>
        <dbReference type="EMBL" id="EXJ58388.1"/>
    </source>
</evidence>
<dbReference type="VEuPathDB" id="FungiDB:A1O7_05813"/>
<accession>W9VS72</accession>
<comment type="caution">
    <text evidence="1">The sequence shown here is derived from an EMBL/GenBank/DDBJ whole genome shotgun (WGS) entry which is preliminary data.</text>
</comment>
<gene>
    <name evidence="1" type="ORF">A1O7_05813</name>
</gene>
<dbReference type="HOGENOM" id="CLU_124530_0_0_1"/>
<reference evidence="1 2" key="1">
    <citation type="submission" date="2013-03" db="EMBL/GenBank/DDBJ databases">
        <title>The Genome Sequence of Cladophialophora yegresii CBS 114405.</title>
        <authorList>
            <consortium name="The Broad Institute Genomics Platform"/>
            <person name="Cuomo C."/>
            <person name="de Hoog S."/>
            <person name="Gorbushina A."/>
            <person name="Walker B."/>
            <person name="Young S.K."/>
            <person name="Zeng Q."/>
            <person name="Gargeya S."/>
            <person name="Fitzgerald M."/>
            <person name="Haas B."/>
            <person name="Abouelleil A."/>
            <person name="Allen A.W."/>
            <person name="Alvarado L."/>
            <person name="Arachchi H.M."/>
            <person name="Berlin A.M."/>
            <person name="Chapman S.B."/>
            <person name="Gainer-Dewar J."/>
            <person name="Goldberg J."/>
            <person name="Griggs A."/>
            <person name="Gujja S."/>
            <person name="Hansen M."/>
            <person name="Howarth C."/>
            <person name="Imamovic A."/>
            <person name="Ireland A."/>
            <person name="Larimer J."/>
            <person name="McCowan C."/>
            <person name="Murphy C."/>
            <person name="Pearson M."/>
            <person name="Poon T.W."/>
            <person name="Priest M."/>
            <person name="Roberts A."/>
            <person name="Saif S."/>
            <person name="Shea T."/>
            <person name="Sisk P."/>
            <person name="Sykes S."/>
            <person name="Wortman J."/>
            <person name="Nusbaum C."/>
            <person name="Birren B."/>
        </authorList>
    </citation>
    <scope>NUCLEOTIDE SEQUENCE [LARGE SCALE GENOMIC DNA]</scope>
    <source>
        <strain evidence="1 2">CBS 114405</strain>
    </source>
</reference>
<dbReference type="Proteomes" id="UP000019473">
    <property type="component" value="Unassembled WGS sequence"/>
</dbReference>
<dbReference type="RefSeq" id="XP_007758011.1">
    <property type="nucleotide sequence ID" value="XM_007759821.1"/>
</dbReference>